<keyword evidence="3" id="KW-1185">Reference proteome</keyword>
<evidence type="ECO:0000313" key="2">
    <source>
        <dbReference type="EMBL" id="MBB3022395.1"/>
    </source>
</evidence>
<dbReference type="AlphaFoldDB" id="A0A839QRJ8"/>
<gene>
    <name evidence="2" type="ORF">FHX50_000643</name>
</gene>
<organism evidence="2 3">
    <name type="scientific">Helcobacillus massiliensis</name>
    <dbReference type="NCBI Taxonomy" id="521392"/>
    <lineage>
        <taxon>Bacteria</taxon>
        <taxon>Bacillati</taxon>
        <taxon>Actinomycetota</taxon>
        <taxon>Actinomycetes</taxon>
        <taxon>Micrococcales</taxon>
        <taxon>Dermabacteraceae</taxon>
        <taxon>Helcobacillus</taxon>
    </lineage>
</organism>
<protein>
    <recommendedName>
        <fullName evidence="4">PAC2 family protein</fullName>
    </recommendedName>
</protein>
<dbReference type="SUPFAM" id="SSF159659">
    <property type="entry name" value="Cgl1923-like"/>
    <property type="match status" value="1"/>
</dbReference>
<accession>A0A839QRJ8</accession>
<name>A0A839QRJ8_9MICO</name>
<dbReference type="Pfam" id="PF09754">
    <property type="entry name" value="PAC2"/>
    <property type="match status" value="1"/>
</dbReference>
<feature type="region of interest" description="Disordered" evidence="1">
    <location>
        <begin position="295"/>
        <end position="317"/>
    </location>
</feature>
<comment type="caution">
    <text evidence="2">The sequence shown here is derived from an EMBL/GenBank/DDBJ whole genome shotgun (WGS) entry which is preliminary data.</text>
</comment>
<dbReference type="Proteomes" id="UP000568050">
    <property type="component" value="Unassembled WGS sequence"/>
</dbReference>
<dbReference type="InterPro" id="IPR019151">
    <property type="entry name" value="Proteasome_assmbl_chaperone_2"/>
</dbReference>
<dbReference type="Gene3D" id="3.40.50.10900">
    <property type="entry name" value="PAC-like subunit"/>
    <property type="match status" value="1"/>
</dbReference>
<evidence type="ECO:0000313" key="3">
    <source>
        <dbReference type="Proteomes" id="UP000568050"/>
    </source>
</evidence>
<sequence>MLDPTTLFSYERDVDARTVDAPTMLVTLGSYTDSGHVQATIDEHILSSFEHRLIGTVDADQVIDYTAVRPGITLDADRLTGYEAPRIELHEVSMPSKPRFLLLRGPEPNYQWERTAHAIRIVTEQLGVTRTVLVSGFPTATPHTRPTPVTTFAPRPEDLTISNPMPGPVGLRSAFPLVLAMRLAEADHAVVGLAAHIPSYAHEVEYFPAVLTLLSAVETAGGPAIEPSAQLEEKADGVRRQMDAALESNEQLQTMIGEFEANYARLDGFLQQIPTSGDRIPGAEELSEDVEEFLRRMSEDEDNGPTGGGQDTGHSPA</sequence>
<dbReference type="EMBL" id="JACHWP010000001">
    <property type="protein sequence ID" value="MBB3022395.1"/>
    <property type="molecule type" value="Genomic_DNA"/>
</dbReference>
<evidence type="ECO:0008006" key="4">
    <source>
        <dbReference type="Google" id="ProtNLM"/>
    </source>
</evidence>
<evidence type="ECO:0000256" key="1">
    <source>
        <dbReference type="SAM" id="MobiDB-lite"/>
    </source>
</evidence>
<proteinExistence type="predicted"/>
<dbReference type="RefSeq" id="WP_183374399.1">
    <property type="nucleotide sequence ID" value="NZ_CBCSFZ010000002.1"/>
</dbReference>
<reference evidence="2 3" key="1">
    <citation type="submission" date="2020-08" db="EMBL/GenBank/DDBJ databases">
        <title>Sequencing the genomes of 1000 actinobacteria strains.</title>
        <authorList>
            <person name="Klenk H.-P."/>
        </authorList>
    </citation>
    <scope>NUCLEOTIDE SEQUENCE [LARGE SCALE GENOMIC DNA]</scope>
    <source>
        <strain evidence="2 3">DSM 23040</strain>
    </source>
</reference>
<dbReference type="InterPro" id="IPR038389">
    <property type="entry name" value="PSMG2_sf"/>
</dbReference>